<name>A0A3P3VKU2_9GAMM</name>
<dbReference type="RefSeq" id="WP_125017124.1">
    <property type="nucleotide sequence ID" value="NZ_QWEZ01000002.1"/>
</dbReference>
<reference evidence="2 3" key="1">
    <citation type="submission" date="2018-08" db="EMBL/GenBank/DDBJ databases">
        <authorList>
            <person name="Khan S.A."/>
        </authorList>
    </citation>
    <scope>NUCLEOTIDE SEQUENCE [LARGE SCALE GENOMIC DNA]</scope>
    <source>
        <strain evidence="2 3">GTF-13</strain>
    </source>
</reference>
<dbReference type="Proteomes" id="UP000280792">
    <property type="component" value="Unassembled WGS sequence"/>
</dbReference>
<accession>A0A3P3VKU2</accession>
<comment type="caution">
    <text evidence="2">The sequence shown here is derived from an EMBL/GenBank/DDBJ whole genome shotgun (WGS) entry which is preliminary data.</text>
</comment>
<reference evidence="2 3" key="2">
    <citation type="submission" date="2018-12" db="EMBL/GenBank/DDBJ databases">
        <title>Simiduia agarivorans gen. nov., sp. nov., a marine, agarolytic bacterium isolated from shallow coastal water from Keelung, Taiwan.</title>
        <authorList>
            <person name="Shieh W.Y."/>
        </authorList>
    </citation>
    <scope>NUCLEOTIDE SEQUENCE [LARGE SCALE GENOMIC DNA]</scope>
    <source>
        <strain evidence="2 3">GTF-13</strain>
    </source>
</reference>
<keyword evidence="3" id="KW-1185">Reference proteome</keyword>
<dbReference type="AlphaFoldDB" id="A0A3P3VKU2"/>
<dbReference type="Pfam" id="PF13673">
    <property type="entry name" value="Acetyltransf_10"/>
    <property type="match status" value="1"/>
</dbReference>
<dbReference type="PROSITE" id="PS51186">
    <property type="entry name" value="GNAT"/>
    <property type="match status" value="1"/>
</dbReference>
<dbReference type="CDD" id="cd04301">
    <property type="entry name" value="NAT_SF"/>
    <property type="match status" value="1"/>
</dbReference>
<feature type="domain" description="N-acetyltransferase" evidence="1">
    <location>
        <begin position="11"/>
        <end position="157"/>
    </location>
</feature>
<organism evidence="2 3">
    <name type="scientific">Aestuariirhabdus litorea</name>
    <dbReference type="NCBI Taxonomy" id="2528527"/>
    <lineage>
        <taxon>Bacteria</taxon>
        <taxon>Pseudomonadati</taxon>
        <taxon>Pseudomonadota</taxon>
        <taxon>Gammaproteobacteria</taxon>
        <taxon>Oceanospirillales</taxon>
        <taxon>Aestuariirhabdaceae</taxon>
        <taxon>Aestuariirhabdus</taxon>
    </lineage>
</organism>
<dbReference type="GO" id="GO:0016747">
    <property type="term" value="F:acyltransferase activity, transferring groups other than amino-acyl groups"/>
    <property type="evidence" value="ECO:0007669"/>
    <property type="project" value="InterPro"/>
</dbReference>
<dbReference type="EMBL" id="QWEZ01000002">
    <property type="protein sequence ID" value="RRJ82927.1"/>
    <property type="molecule type" value="Genomic_DNA"/>
</dbReference>
<dbReference type="SUPFAM" id="SSF55729">
    <property type="entry name" value="Acyl-CoA N-acyltransferases (Nat)"/>
    <property type="match status" value="1"/>
</dbReference>
<evidence type="ECO:0000259" key="1">
    <source>
        <dbReference type="PROSITE" id="PS51186"/>
    </source>
</evidence>
<keyword evidence="2" id="KW-0808">Transferase</keyword>
<dbReference type="InterPro" id="IPR000182">
    <property type="entry name" value="GNAT_dom"/>
</dbReference>
<evidence type="ECO:0000313" key="2">
    <source>
        <dbReference type="EMBL" id="RRJ82927.1"/>
    </source>
</evidence>
<sequence>MAGEGVDWQWSPWTGLERESLYAILRLRQAVFVVEQNCPYQDADGLDATAWHLGGWRGEGDARELVAYLRVVFPGVNYEEPSVGRVVTAASVRGQGVGRALTAEGVARVEAQYPGAAIRISAQLYLKGFYRGFGFEVVGEPYEEDGIPHIEMLRPGR</sequence>
<gene>
    <name evidence="2" type="ORF">D0544_13845</name>
</gene>
<dbReference type="InterPro" id="IPR016181">
    <property type="entry name" value="Acyl_CoA_acyltransferase"/>
</dbReference>
<proteinExistence type="predicted"/>
<protein>
    <submittedName>
        <fullName evidence="2">GNAT family N-acetyltransferase</fullName>
    </submittedName>
</protein>
<evidence type="ECO:0000313" key="3">
    <source>
        <dbReference type="Proteomes" id="UP000280792"/>
    </source>
</evidence>
<dbReference type="Gene3D" id="3.40.630.30">
    <property type="match status" value="1"/>
</dbReference>